<evidence type="ECO:0000259" key="1">
    <source>
        <dbReference type="Pfam" id="PF03478"/>
    </source>
</evidence>
<gene>
    <name evidence="2" type="ORF">CTI12_AA313560</name>
</gene>
<sequence length="785" mass="89282">MEAKHMKISCDSITPPKHPWFVSQKVEDEGDNTQFHIFYNIHDPMSHYRCQIPELLGKRIRGCFHGCWAVLSSNHPRDVIWSLWNPITSKIINLPPLNHIGSEGDCSDISEFCLSAPPEDPNSVLLLMRTAKPNFVYCRLGIDSSSPEACNRQELRWTESTYANQIKTLTDCDGLLHCLTCCNGKVYAYIRLAGNRRRTQLIVEVNIVINDCEIKKQREAVITLLPMLEFFCPFIVDCGLVSLLLKGSSTELFLVILGLKDNGKTVGAVNLLKLNMNNMTWEEIEDLKDTILSVELDISSSPFYSPAIASSEFGGYIHILADKGKIIYSYHVKDKTISFSSIPIVAGTINVSAWAMPQCTRLKGDRVLVHCKQEKESHKEDEMVIRSVKGNHEVESHLIIFQNCVLKMKEFCVGVVERLKLSPPPYDCRLESNKVHDDGSHLLNLPPHVLEMLIMEFCAGVEYLKFRATCKRCHLAAPLIPWNNRKASKIMQKYSVPSPWLIVFDKHKGIITLTDPVFGDKYFIKTPQELICDFQIKCSRFGWLLILKPDGSLMFFNPFTSDILELPELPGVHIICFSAPPTSPDCMVVGIAVGSRPYDICIHIVGGEPSWRTTSLNVRGDKFFKYLTFYGRDLYALREDGGFDFFREMGREDHAWFRHAAKGPASCCKSLPQCFQLICDQHLLRVIVGKFGESVEVFKKSRLRNWVKKDTLGKHVIFICGASSVCLDAKTPQMENKIYFPTSPIMYYSLETCRFHTLNNQDSFGDFFGTKHHLTPHGWIEPRWS</sequence>
<accession>A0A2U1N342</accession>
<evidence type="ECO:0000313" key="3">
    <source>
        <dbReference type="Proteomes" id="UP000245207"/>
    </source>
</evidence>
<dbReference type="PANTHER" id="PTHR33127:SF5">
    <property type="entry name" value="TRANSMEMBRANE PROTEIN"/>
    <property type="match status" value="1"/>
</dbReference>
<organism evidence="2 3">
    <name type="scientific">Artemisia annua</name>
    <name type="common">Sweet wormwood</name>
    <dbReference type="NCBI Taxonomy" id="35608"/>
    <lineage>
        <taxon>Eukaryota</taxon>
        <taxon>Viridiplantae</taxon>
        <taxon>Streptophyta</taxon>
        <taxon>Embryophyta</taxon>
        <taxon>Tracheophyta</taxon>
        <taxon>Spermatophyta</taxon>
        <taxon>Magnoliopsida</taxon>
        <taxon>eudicotyledons</taxon>
        <taxon>Gunneridae</taxon>
        <taxon>Pentapetalae</taxon>
        <taxon>asterids</taxon>
        <taxon>campanulids</taxon>
        <taxon>Asterales</taxon>
        <taxon>Asteraceae</taxon>
        <taxon>Asteroideae</taxon>
        <taxon>Anthemideae</taxon>
        <taxon>Artemisiinae</taxon>
        <taxon>Artemisia</taxon>
    </lineage>
</organism>
<reference evidence="2 3" key="1">
    <citation type="journal article" date="2018" name="Mol. Plant">
        <title>The genome of Artemisia annua provides insight into the evolution of Asteraceae family and artemisinin biosynthesis.</title>
        <authorList>
            <person name="Shen Q."/>
            <person name="Zhang L."/>
            <person name="Liao Z."/>
            <person name="Wang S."/>
            <person name="Yan T."/>
            <person name="Shi P."/>
            <person name="Liu M."/>
            <person name="Fu X."/>
            <person name="Pan Q."/>
            <person name="Wang Y."/>
            <person name="Lv Z."/>
            <person name="Lu X."/>
            <person name="Zhang F."/>
            <person name="Jiang W."/>
            <person name="Ma Y."/>
            <person name="Chen M."/>
            <person name="Hao X."/>
            <person name="Li L."/>
            <person name="Tang Y."/>
            <person name="Lv G."/>
            <person name="Zhou Y."/>
            <person name="Sun X."/>
            <person name="Brodelius P.E."/>
            <person name="Rose J.K.C."/>
            <person name="Tang K."/>
        </authorList>
    </citation>
    <scope>NUCLEOTIDE SEQUENCE [LARGE SCALE GENOMIC DNA]</scope>
    <source>
        <strain evidence="3">cv. Huhao1</strain>
        <tissue evidence="2">Leaf</tissue>
    </source>
</reference>
<comment type="caution">
    <text evidence="2">The sequence shown here is derived from an EMBL/GenBank/DDBJ whole genome shotgun (WGS) entry which is preliminary data.</text>
</comment>
<protein>
    <recommendedName>
        <fullName evidence="1">KIB1-4 beta-propeller domain-containing protein</fullName>
    </recommendedName>
</protein>
<evidence type="ECO:0000313" key="2">
    <source>
        <dbReference type="EMBL" id="PWA67922.1"/>
    </source>
</evidence>
<proteinExistence type="predicted"/>
<feature type="domain" description="KIB1-4 beta-propeller" evidence="1">
    <location>
        <begin position="522"/>
        <end position="741"/>
    </location>
</feature>
<keyword evidence="3" id="KW-1185">Reference proteome</keyword>
<dbReference type="Proteomes" id="UP000245207">
    <property type="component" value="Unassembled WGS sequence"/>
</dbReference>
<name>A0A2U1N342_ARTAN</name>
<dbReference type="PANTHER" id="PTHR33127">
    <property type="entry name" value="TRANSMEMBRANE PROTEIN"/>
    <property type="match status" value="1"/>
</dbReference>
<dbReference type="InterPro" id="IPR005174">
    <property type="entry name" value="KIB1-4_b-propeller"/>
</dbReference>
<feature type="domain" description="KIB1-4 beta-propeller" evidence="1">
    <location>
        <begin position="38"/>
        <end position="297"/>
    </location>
</feature>
<dbReference type="Pfam" id="PF03478">
    <property type="entry name" value="Beta-prop_KIB1-4"/>
    <property type="match status" value="2"/>
</dbReference>
<dbReference type="OrthoDB" id="1001152at2759"/>
<dbReference type="AlphaFoldDB" id="A0A2U1N342"/>
<dbReference type="EMBL" id="PKPP01003737">
    <property type="protein sequence ID" value="PWA67922.1"/>
    <property type="molecule type" value="Genomic_DNA"/>
</dbReference>